<feature type="binding site" evidence="17">
    <location>
        <position position="260"/>
    </location>
    <ligand>
        <name>(6S)-NADPHX</name>
        <dbReference type="ChEBI" id="CHEBI:64076"/>
    </ligand>
</feature>
<dbReference type="InterPro" id="IPR000631">
    <property type="entry name" value="CARKD"/>
</dbReference>
<evidence type="ECO:0000256" key="12">
    <source>
        <dbReference type="ARBA" id="ARBA00023239"/>
    </source>
</evidence>
<comment type="cofactor">
    <cofactor evidence="17">
        <name>Mg(2+)</name>
        <dbReference type="ChEBI" id="CHEBI:18420"/>
    </cofactor>
</comment>
<keyword evidence="22" id="KW-0808">Transferase</keyword>
<comment type="subunit">
    <text evidence="17">Homotetramer.</text>
</comment>
<keyword evidence="13" id="KW-0511">Multifunctional enzyme</keyword>
<dbReference type="HAMAP" id="MF_01965">
    <property type="entry name" value="NADHX_dehydratase"/>
    <property type="match status" value="1"/>
</dbReference>
<feature type="domain" description="YjeF N-terminal" evidence="21">
    <location>
        <begin position="13"/>
        <end position="215"/>
    </location>
</feature>
<keyword evidence="5 18" id="KW-0479">Metal-binding</keyword>
<keyword evidence="22" id="KW-0418">Kinase</keyword>
<feature type="binding site" evidence="18">
    <location>
        <position position="158"/>
    </location>
    <ligand>
        <name>(6S)-NADPHX</name>
        <dbReference type="ChEBI" id="CHEBI:64076"/>
    </ligand>
</feature>
<evidence type="ECO:0000256" key="6">
    <source>
        <dbReference type="ARBA" id="ARBA00022741"/>
    </source>
</evidence>
<evidence type="ECO:0000256" key="18">
    <source>
        <dbReference type="HAMAP-Rule" id="MF_01966"/>
    </source>
</evidence>
<reference evidence="22 23" key="1">
    <citation type="submission" date="2015-05" db="EMBL/GenBank/DDBJ databases">
        <title>Complete genome sequence of a sulfur-oxidizing gammaproteobacterium strain HA5.</title>
        <authorList>
            <person name="Miura A."/>
            <person name="Kojima H."/>
            <person name="Fukui M."/>
        </authorList>
    </citation>
    <scope>NUCLEOTIDE SEQUENCE [LARGE SCALE GENOMIC DNA]</scope>
    <source>
        <strain evidence="22 23">HA5</strain>
    </source>
</reference>
<keyword evidence="9 18" id="KW-0630">Potassium</keyword>
<evidence type="ECO:0000256" key="11">
    <source>
        <dbReference type="ARBA" id="ARBA00023235"/>
    </source>
</evidence>
<dbReference type="Pfam" id="PF01256">
    <property type="entry name" value="Carb_kinase"/>
    <property type="match status" value="1"/>
</dbReference>
<dbReference type="SUPFAM" id="SSF53613">
    <property type="entry name" value="Ribokinase-like"/>
    <property type="match status" value="1"/>
</dbReference>
<name>A0A1B4XGQ2_9GAMM</name>
<evidence type="ECO:0000256" key="4">
    <source>
        <dbReference type="ARBA" id="ARBA00009524"/>
    </source>
</evidence>
<feature type="binding site" evidence="18">
    <location>
        <begin position="61"/>
        <end position="65"/>
    </location>
    <ligand>
        <name>(6S)-NADPHX</name>
        <dbReference type="ChEBI" id="CHEBI:64076"/>
    </ligand>
</feature>
<comment type="function">
    <text evidence="14 19">Bifunctional enzyme that catalyzes the epimerization of the S- and R-forms of NAD(P)HX and the dehydration of the S-form of NAD(P)HX at the expense of ADP, which is converted to AMP. This allows the repair of both epimers of NAD(P)HX, a damaged form of NAD(P)H that is a result of enzymatic or heat-dependent hydration.</text>
</comment>
<dbReference type="GO" id="GO:0052856">
    <property type="term" value="F:NAD(P)HX epimerase activity"/>
    <property type="evidence" value="ECO:0007669"/>
    <property type="project" value="UniProtKB-UniRule"/>
</dbReference>
<dbReference type="GO" id="GO:0046496">
    <property type="term" value="P:nicotinamide nucleotide metabolic process"/>
    <property type="evidence" value="ECO:0007669"/>
    <property type="project" value="UniProtKB-UniRule"/>
</dbReference>
<keyword evidence="6 17" id="KW-0547">Nucleotide-binding</keyword>
<dbReference type="EC" id="5.1.99.6" evidence="19"/>
<comment type="catalytic activity">
    <reaction evidence="2 18 19">
        <text>(6R)-NADPHX = (6S)-NADPHX</text>
        <dbReference type="Rhea" id="RHEA:32227"/>
        <dbReference type="ChEBI" id="CHEBI:64076"/>
        <dbReference type="ChEBI" id="CHEBI:64077"/>
        <dbReference type="EC" id="5.1.99.6"/>
    </reaction>
</comment>
<dbReference type="GO" id="GO:0016301">
    <property type="term" value="F:kinase activity"/>
    <property type="evidence" value="ECO:0007669"/>
    <property type="project" value="UniProtKB-KW"/>
</dbReference>
<dbReference type="Pfam" id="PF03853">
    <property type="entry name" value="YjeF_N"/>
    <property type="match status" value="1"/>
</dbReference>
<dbReference type="RefSeq" id="WP_197702569.1">
    <property type="nucleotide sequence ID" value="NZ_AP014879.1"/>
</dbReference>
<dbReference type="Gene3D" id="3.40.50.10260">
    <property type="entry name" value="YjeF N-terminal domain"/>
    <property type="match status" value="1"/>
</dbReference>
<evidence type="ECO:0000256" key="15">
    <source>
        <dbReference type="ARBA" id="ARBA00048238"/>
    </source>
</evidence>
<dbReference type="Gene3D" id="3.40.1190.20">
    <property type="match status" value="1"/>
</dbReference>
<protein>
    <recommendedName>
        <fullName evidence="19">Bifunctional NAD(P)H-hydrate repair enzyme</fullName>
    </recommendedName>
    <alternativeName>
        <fullName evidence="19">Nicotinamide nucleotide repair protein</fullName>
    </alternativeName>
    <domain>
        <recommendedName>
            <fullName evidence="19">ADP-dependent (S)-NAD(P)H-hydrate dehydratase</fullName>
            <ecNumber evidence="19">4.2.1.136</ecNumber>
        </recommendedName>
        <alternativeName>
            <fullName evidence="19">ADP-dependent NAD(P)HX dehydratase</fullName>
        </alternativeName>
    </domain>
    <domain>
        <recommendedName>
            <fullName evidence="19">NAD(P)H-hydrate epimerase</fullName>
            <ecNumber evidence="19">5.1.99.6</ecNumber>
        </recommendedName>
    </domain>
</protein>
<evidence type="ECO:0000256" key="13">
    <source>
        <dbReference type="ARBA" id="ARBA00023268"/>
    </source>
</evidence>
<comment type="similarity">
    <text evidence="17">Belongs to the NnrD/CARKD family.</text>
</comment>
<keyword evidence="23" id="KW-1185">Reference proteome</keyword>
<dbReference type="InterPro" id="IPR036652">
    <property type="entry name" value="YjeF_N_dom_sf"/>
</dbReference>
<dbReference type="GO" id="GO:0005524">
    <property type="term" value="F:ATP binding"/>
    <property type="evidence" value="ECO:0007669"/>
    <property type="project" value="UniProtKB-UniRule"/>
</dbReference>
<evidence type="ECO:0000256" key="14">
    <source>
        <dbReference type="ARBA" id="ARBA00025153"/>
    </source>
</evidence>
<keyword evidence="8 17" id="KW-0521">NADP</keyword>
<feature type="binding site" evidence="17">
    <location>
        <position position="321"/>
    </location>
    <ligand>
        <name>(6S)-NADPHX</name>
        <dbReference type="ChEBI" id="CHEBI:64076"/>
    </ligand>
</feature>
<comment type="function">
    <text evidence="18">Catalyzes the epimerization of the S- and R-forms of NAD(P)HX, a damaged form of NAD(P)H that is a result of enzymatic or heat-dependent hydration. This is a prerequisite for the S-specific NAD(P)H-hydrate dehydratase to allow the repair of both epimers of NAD(P)HX.</text>
</comment>
<feature type="binding site" evidence="18">
    <location>
        <begin position="129"/>
        <end position="135"/>
    </location>
    <ligand>
        <name>(6S)-NADPHX</name>
        <dbReference type="ChEBI" id="CHEBI:64076"/>
    </ligand>
</feature>
<dbReference type="GO" id="GO:0052855">
    <property type="term" value="F:ADP-dependent NAD(P)H-hydrate dehydratase activity"/>
    <property type="evidence" value="ECO:0007669"/>
    <property type="project" value="UniProtKB-UniRule"/>
</dbReference>
<dbReference type="InParanoid" id="A0A1B4XGQ2"/>
<evidence type="ECO:0000256" key="7">
    <source>
        <dbReference type="ARBA" id="ARBA00022840"/>
    </source>
</evidence>
<evidence type="ECO:0000256" key="17">
    <source>
        <dbReference type="HAMAP-Rule" id="MF_01965"/>
    </source>
</evidence>
<dbReference type="KEGG" id="slim:SCL_1648"/>
<evidence type="ECO:0000256" key="9">
    <source>
        <dbReference type="ARBA" id="ARBA00022958"/>
    </source>
</evidence>
<sequence>MRLPEALYTAAQVRELDRLAIEERRIPGAKLMQRAGAAAFELLRTRWPQARRVAVLCGTGNNGGDGYVMARLARAAGLTVNVLSLGAVEKMRGDAAAARKQCKSAGVAIRNFQTDLLAGHDIIIDAMLGTGLEREVEGEWRAAIEAINASRIPVLAVDVPSGLNADTGHVMGAAVRADATMSFIGLKAGLFTGAGREHAGEIFFNDLNVPPDIYAGVPALVRRLTETSLHGLMPGRRRDMHKGDAGHVLVIGGDRGMPGAARLAGEAAYRAGAGLVMLATHPEHAAHISTACPELIVHGVATPEELRPLLARADVIAAGPGLGQGAWGDALFGAALDTKLPMVVDADALNTLATDPLMHADWILTPHPGEAARMLGMTTEQIQADRFAAVRELNASFGGVCVLKGAGTLIASLYDGVVSVCDRGNPGMASGGMGDVLTGVIAGLRAQGLISPVAARLGVWLHAMAGDDVAASGEIGMLASDLFPHIRGRLNRLVRHAGG</sequence>
<comment type="catalytic activity">
    <reaction evidence="15 17 19">
        <text>(6S)-NADHX + ADP = AMP + phosphate + NADH + H(+)</text>
        <dbReference type="Rhea" id="RHEA:32223"/>
        <dbReference type="ChEBI" id="CHEBI:15378"/>
        <dbReference type="ChEBI" id="CHEBI:43474"/>
        <dbReference type="ChEBI" id="CHEBI:57945"/>
        <dbReference type="ChEBI" id="CHEBI:64074"/>
        <dbReference type="ChEBI" id="CHEBI:456215"/>
        <dbReference type="ChEBI" id="CHEBI:456216"/>
        <dbReference type="EC" id="4.2.1.136"/>
    </reaction>
</comment>
<comment type="similarity">
    <text evidence="4 19">In the C-terminal section; belongs to the NnrD/CARKD family.</text>
</comment>
<evidence type="ECO:0000256" key="1">
    <source>
        <dbReference type="ARBA" id="ARBA00000013"/>
    </source>
</evidence>
<dbReference type="SUPFAM" id="SSF64153">
    <property type="entry name" value="YjeF N-terminal domain-like"/>
    <property type="match status" value="1"/>
</dbReference>
<dbReference type="PROSITE" id="PS01050">
    <property type="entry name" value="YJEF_C_2"/>
    <property type="match status" value="1"/>
</dbReference>
<feature type="binding site" evidence="18">
    <location>
        <position position="125"/>
    </location>
    <ligand>
        <name>K(+)</name>
        <dbReference type="ChEBI" id="CHEBI:29103"/>
    </ligand>
</feature>
<feature type="domain" description="YjeF C-terminal" evidence="20">
    <location>
        <begin position="225"/>
        <end position="493"/>
    </location>
</feature>
<keyword evidence="11 18" id="KW-0413">Isomerase</keyword>
<dbReference type="FunFam" id="3.40.50.10260:FF:000003">
    <property type="entry name" value="Multifunctional fusion protein"/>
    <property type="match status" value="1"/>
</dbReference>
<evidence type="ECO:0000313" key="22">
    <source>
        <dbReference type="EMBL" id="BAV33953.1"/>
    </source>
</evidence>
<dbReference type="InterPro" id="IPR004443">
    <property type="entry name" value="YjeF_N_dom"/>
</dbReference>
<dbReference type="GO" id="GO:0110051">
    <property type="term" value="P:metabolite repair"/>
    <property type="evidence" value="ECO:0007669"/>
    <property type="project" value="TreeGrafter"/>
</dbReference>
<dbReference type="InterPro" id="IPR030677">
    <property type="entry name" value="Nnr"/>
</dbReference>
<evidence type="ECO:0000313" key="23">
    <source>
        <dbReference type="Proteomes" id="UP000243180"/>
    </source>
</evidence>
<dbReference type="NCBIfam" id="TIGR00196">
    <property type="entry name" value="yjeF_cterm"/>
    <property type="match status" value="1"/>
</dbReference>
<dbReference type="CDD" id="cd01171">
    <property type="entry name" value="YXKO-related"/>
    <property type="match status" value="1"/>
</dbReference>
<dbReference type="InterPro" id="IPR017953">
    <property type="entry name" value="Carbohydrate_kinase_pred_CS"/>
</dbReference>
<keyword evidence="10 17" id="KW-0520">NAD</keyword>
<dbReference type="InterPro" id="IPR029056">
    <property type="entry name" value="Ribokinase-like"/>
</dbReference>
<dbReference type="PROSITE" id="PS51385">
    <property type="entry name" value="YJEF_N"/>
    <property type="match status" value="1"/>
</dbReference>
<dbReference type="HAMAP" id="MF_01966">
    <property type="entry name" value="NADHX_epimerase"/>
    <property type="match status" value="1"/>
</dbReference>
<evidence type="ECO:0000256" key="2">
    <source>
        <dbReference type="ARBA" id="ARBA00000909"/>
    </source>
</evidence>
<evidence type="ECO:0000256" key="8">
    <source>
        <dbReference type="ARBA" id="ARBA00022857"/>
    </source>
</evidence>
<dbReference type="GO" id="GO:0046872">
    <property type="term" value="F:metal ion binding"/>
    <property type="evidence" value="ECO:0007669"/>
    <property type="project" value="UniProtKB-UniRule"/>
</dbReference>
<organism evidence="22 23">
    <name type="scientific">Sulfuricaulis limicola</name>
    <dbReference type="NCBI Taxonomy" id="1620215"/>
    <lineage>
        <taxon>Bacteria</taxon>
        <taxon>Pseudomonadati</taxon>
        <taxon>Pseudomonadota</taxon>
        <taxon>Gammaproteobacteria</taxon>
        <taxon>Acidiferrobacterales</taxon>
        <taxon>Acidiferrobacteraceae</taxon>
        <taxon>Sulfuricaulis</taxon>
    </lineage>
</organism>
<evidence type="ECO:0000256" key="5">
    <source>
        <dbReference type="ARBA" id="ARBA00022723"/>
    </source>
</evidence>
<dbReference type="FunCoup" id="A0A1B4XGQ2">
    <property type="interactions" value="292"/>
</dbReference>
<feature type="binding site" evidence="17">
    <location>
        <begin position="404"/>
        <end position="408"/>
    </location>
    <ligand>
        <name>AMP</name>
        <dbReference type="ChEBI" id="CHEBI:456215"/>
    </ligand>
</feature>
<comment type="similarity">
    <text evidence="18">Belongs to the NnrE/AIBP family.</text>
</comment>
<comment type="catalytic activity">
    <reaction evidence="1 18 19">
        <text>(6R)-NADHX = (6S)-NADHX</text>
        <dbReference type="Rhea" id="RHEA:32215"/>
        <dbReference type="ChEBI" id="CHEBI:64074"/>
        <dbReference type="ChEBI" id="CHEBI:64075"/>
        <dbReference type="EC" id="5.1.99.6"/>
    </reaction>
</comment>
<dbReference type="AlphaFoldDB" id="A0A1B4XGQ2"/>
<evidence type="ECO:0000256" key="16">
    <source>
        <dbReference type="ARBA" id="ARBA00049209"/>
    </source>
</evidence>
<dbReference type="EC" id="4.2.1.136" evidence="19"/>
<keyword evidence="7 17" id="KW-0067">ATP-binding</keyword>
<comment type="catalytic activity">
    <reaction evidence="16 17 19">
        <text>(6S)-NADPHX + ADP = AMP + phosphate + NADPH + H(+)</text>
        <dbReference type="Rhea" id="RHEA:32235"/>
        <dbReference type="ChEBI" id="CHEBI:15378"/>
        <dbReference type="ChEBI" id="CHEBI:43474"/>
        <dbReference type="ChEBI" id="CHEBI:57783"/>
        <dbReference type="ChEBI" id="CHEBI:64076"/>
        <dbReference type="ChEBI" id="CHEBI:456215"/>
        <dbReference type="ChEBI" id="CHEBI:456216"/>
        <dbReference type="EC" id="4.2.1.136"/>
    </reaction>
</comment>
<dbReference type="PROSITE" id="PS51383">
    <property type="entry name" value="YJEF_C_3"/>
    <property type="match status" value="1"/>
</dbReference>
<dbReference type="PIRSF" id="PIRSF017184">
    <property type="entry name" value="Nnr"/>
    <property type="match status" value="1"/>
</dbReference>
<dbReference type="PANTHER" id="PTHR12592:SF0">
    <property type="entry name" value="ATP-DEPENDENT (S)-NAD(P)H-HYDRATE DEHYDRATASE"/>
    <property type="match status" value="1"/>
</dbReference>
<evidence type="ECO:0000256" key="10">
    <source>
        <dbReference type="ARBA" id="ARBA00023027"/>
    </source>
</evidence>
<dbReference type="Proteomes" id="UP000243180">
    <property type="component" value="Chromosome"/>
</dbReference>
<evidence type="ECO:0000259" key="21">
    <source>
        <dbReference type="PROSITE" id="PS51385"/>
    </source>
</evidence>
<feature type="binding site" evidence="17">
    <location>
        <position position="434"/>
    </location>
    <ligand>
        <name>AMP</name>
        <dbReference type="ChEBI" id="CHEBI:456215"/>
    </ligand>
</feature>
<proteinExistence type="inferred from homology"/>
<evidence type="ECO:0000256" key="3">
    <source>
        <dbReference type="ARBA" id="ARBA00006001"/>
    </source>
</evidence>
<comment type="function">
    <text evidence="17">Catalyzes the dehydration of the S-form of NAD(P)HX at the expense of ADP, which is converted to AMP. Together with NAD(P)HX epimerase, which catalyzes the epimerization of the S- and R-forms, the enzyme allows the repair of both epimers of NAD(P)HX, a damaged form of NAD(P)H that is a result of enzymatic or heat-dependent hydration.</text>
</comment>
<dbReference type="PANTHER" id="PTHR12592">
    <property type="entry name" value="ATP-DEPENDENT (S)-NAD(P)H-HYDRATE DEHYDRATASE FAMILY MEMBER"/>
    <property type="match status" value="1"/>
</dbReference>
<evidence type="ECO:0000259" key="20">
    <source>
        <dbReference type="PROSITE" id="PS51383"/>
    </source>
</evidence>
<feature type="binding site" evidence="17">
    <location>
        <position position="435"/>
    </location>
    <ligand>
        <name>(6S)-NADPHX</name>
        <dbReference type="ChEBI" id="CHEBI:64076"/>
    </ligand>
</feature>
<accession>A0A1B4XGQ2</accession>
<evidence type="ECO:0000256" key="19">
    <source>
        <dbReference type="PIRNR" id="PIRNR017184"/>
    </source>
</evidence>
<gene>
    <name evidence="18" type="primary">nnrE</name>
    <name evidence="17" type="synonym">nnrD</name>
    <name evidence="22" type="ORF">SCL_1648</name>
</gene>
<comment type="caution">
    <text evidence="18">Lacks conserved residue(s) required for the propagation of feature annotation.</text>
</comment>
<comment type="cofactor">
    <cofactor evidence="18 19">
        <name>K(+)</name>
        <dbReference type="ChEBI" id="CHEBI:29103"/>
    </cofactor>
    <text evidence="18 19">Binds 1 potassium ion per subunit.</text>
</comment>
<dbReference type="EMBL" id="AP014879">
    <property type="protein sequence ID" value="BAV33953.1"/>
    <property type="molecule type" value="Genomic_DNA"/>
</dbReference>
<feature type="binding site" evidence="18">
    <location>
        <position position="161"/>
    </location>
    <ligand>
        <name>K(+)</name>
        <dbReference type="ChEBI" id="CHEBI:29103"/>
    </ligand>
</feature>
<comment type="similarity">
    <text evidence="3 19">In the N-terminal section; belongs to the NnrE/AIBP family.</text>
</comment>
<dbReference type="NCBIfam" id="TIGR00197">
    <property type="entry name" value="yjeF_nterm"/>
    <property type="match status" value="1"/>
</dbReference>
<feature type="binding site" evidence="17">
    <location>
        <position position="367"/>
    </location>
    <ligand>
        <name>(6S)-NADPHX</name>
        <dbReference type="ChEBI" id="CHEBI:64076"/>
    </ligand>
</feature>
<feature type="binding site" evidence="18">
    <location>
        <position position="62"/>
    </location>
    <ligand>
        <name>K(+)</name>
        <dbReference type="ChEBI" id="CHEBI:29103"/>
    </ligand>
</feature>
<keyword evidence="12 17" id="KW-0456">Lyase</keyword>